<dbReference type="PANTHER" id="PTHR30469">
    <property type="entry name" value="MULTIDRUG RESISTANCE PROTEIN MDTA"/>
    <property type="match status" value="1"/>
</dbReference>
<dbReference type="Proteomes" id="UP000606172">
    <property type="component" value="Unassembled WGS sequence"/>
</dbReference>
<dbReference type="GO" id="GO:1990281">
    <property type="term" value="C:efflux pump complex"/>
    <property type="evidence" value="ECO:0007669"/>
    <property type="project" value="TreeGrafter"/>
</dbReference>
<dbReference type="PANTHER" id="PTHR30469:SF15">
    <property type="entry name" value="HLYD FAMILY OF SECRETION PROTEINS"/>
    <property type="match status" value="1"/>
</dbReference>
<comment type="caution">
    <text evidence="3">The sequence shown here is derived from an EMBL/GenBank/DDBJ whole genome shotgun (WGS) entry which is preliminary data.</text>
</comment>
<accession>A0A919RG69</accession>
<keyword evidence="4" id="KW-1185">Reference proteome</keyword>
<protein>
    <submittedName>
        <fullName evidence="3">Peptidoglycan-binding protein</fullName>
    </submittedName>
</protein>
<dbReference type="InterPro" id="IPR036366">
    <property type="entry name" value="PGBDSf"/>
</dbReference>
<feature type="signal peptide" evidence="1">
    <location>
        <begin position="1"/>
        <end position="22"/>
    </location>
</feature>
<feature type="chain" id="PRO_5037778202" evidence="1">
    <location>
        <begin position="23"/>
        <end position="352"/>
    </location>
</feature>
<organism evidence="3 4">
    <name type="scientific">Sinosporangium siamense</name>
    <dbReference type="NCBI Taxonomy" id="1367973"/>
    <lineage>
        <taxon>Bacteria</taxon>
        <taxon>Bacillati</taxon>
        <taxon>Actinomycetota</taxon>
        <taxon>Actinomycetes</taxon>
        <taxon>Streptosporangiales</taxon>
        <taxon>Streptosporangiaceae</taxon>
        <taxon>Sinosporangium</taxon>
    </lineage>
</organism>
<evidence type="ECO:0000259" key="2">
    <source>
        <dbReference type="Pfam" id="PF01471"/>
    </source>
</evidence>
<dbReference type="Gene3D" id="2.40.420.20">
    <property type="match status" value="1"/>
</dbReference>
<sequence length="352" mass="35938">MKRRKGLLLTGAAVITAGGLVAAFVTVGDGAAEEAAPKAAAPATTPIGKGDLVDTTAVDGTLTYAGEHVIKSGASGTVTALPKEGRVIRRGRALVRIDRKPQVLMYGTVPLYRTLQLGVSGGPDVKQLESNLKALGYGDGMTVDDTFTYATQQAVIDWQDAVGHTETGAVDQSQVTFLPAAVRVADLGAAVGDSVNPGQKVFTGSGTGRVVQVDLDTGDSTLARKGAAVTVELPGGKVVKGKISMVGTTAKAPAQEGGSSTIDVEIKLTGKNTGQFDQAPVRVNLRSRRVKDVLHVPIEALLALSEGGYGVEIVENGKARLVGVKTGAYGGGRVEISGQGLAEGMQVGVPAT</sequence>
<feature type="domain" description="Peptidoglycan binding-like" evidence="2">
    <location>
        <begin position="122"/>
        <end position="176"/>
    </location>
</feature>
<keyword evidence="1" id="KW-0732">Signal</keyword>
<dbReference type="RefSeq" id="WP_239128760.1">
    <property type="nucleotide sequence ID" value="NZ_BOOW01000012.1"/>
</dbReference>
<evidence type="ECO:0000256" key="1">
    <source>
        <dbReference type="SAM" id="SignalP"/>
    </source>
</evidence>
<evidence type="ECO:0000313" key="3">
    <source>
        <dbReference type="EMBL" id="GII91799.1"/>
    </source>
</evidence>
<gene>
    <name evidence="3" type="ORF">Ssi02_20300</name>
</gene>
<name>A0A919RG69_9ACTN</name>
<reference evidence="3" key="1">
    <citation type="submission" date="2021-01" db="EMBL/GenBank/DDBJ databases">
        <title>Whole genome shotgun sequence of Sinosporangium siamense NBRC 109515.</title>
        <authorList>
            <person name="Komaki H."/>
            <person name="Tamura T."/>
        </authorList>
    </citation>
    <scope>NUCLEOTIDE SEQUENCE</scope>
    <source>
        <strain evidence="3">NBRC 109515</strain>
    </source>
</reference>
<dbReference type="EMBL" id="BOOW01000012">
    <property type="protein sequence ID" value="GII91799.1"/>
    <property type="molecule type" value="Genomic_DNA"/>
</dbReference>
<dbReference type="Gene3D" id="1.10.101.10">
    <property type="entry name" value="PGBD-like superfamily/PGBD"/>
    <property type="match status" value="1"/>
</dbReference>
<proteinExistence type="predicted"/>
<dbReference type="AlphaFoldDB" id="A0A919RG69"/>
<dbReference type="GO" id="GO:0015562">
    <property type="term" value="F:efflux transmembrane transporter activity"/>
    <property type="evidence" value="ECO:0007669"/>
    <property type="project" value="TreeGrafter"/>
</dbReference>
<dbReference type="InterPro" id="IPR002477">
    <property type="entry name" value="Peptidoglycan-bd-like"/>
</dbReference>
<evidence type="ECO:0000313" key="4">
    <source>
        <dbReference type="Proteomes" id="UP000606172"/>
    </source>
</evidence>
<dbReference type="SUPFAM" id="SSF47090">
    <property type="entry name" value="PGBD-like"/>
    <property type="match status" value="1"/>
</dbReference>
<dbReference type="InterPro" id="IPR036365">
    <property type="entry name" value="PGBD-like_sf"/>
</dbReference>
<dbReference type="Pfam" id="PF01471">
    <property type="entry name" value="PG_binding_1"/>
    <property type="match status" value="1"/>
</dbReference>